<protein>
    <submittedName>
        <fullName evidence="1">Uncharacterized protein</fullName>
    </submittedName>
</protein>
<sequence>MWFLMATSSSVLTRIMDERQYFHLE</sequence>
<dbReference type="AlphaFoldDB" id="A0A0E9V9D9"/>
<name>A0A0E9V9D9_ANGAN</name>
<reference evidence="1" key="1">
    <citation type="submission" date="2014-11" db="EMBL/GenBank/DDBJ databases">
        <authorList>
            <person name="Amaro Gonzalez C."/>
        </authorList>
    </citation>
    <scope>NUCLEOTIDE SEQUENCE</scope>
</reference>
<evidence type="ECO:0000313" key="1">
    <source>
        <dbReference type="EMBL" id="JAH74667.1"/>
    </source>
</evidence>
<dbReference type="EMBL" id="GBXM01033910">
    <property type="protein sequence ID" value="JAH74667.1"/>
    <property type="molecule type" value="Transcribed_RNA"/>
</dbReference>
<accession>A0A0E9V9D9</accession>
<organism evidence="1">
    <name type="scientific">Anguilla anguilla</name>
    <name type="common">European freshwater eel</name>
    <name type="synonym">Muraena anguilla</name>
    <dbReference type="NCBI Taxonomy" id="7936"/>
    <lineage>
        <taxon>Eukaryota</taxon>
        <taxon>Metazoa</taxon>
        <taxon>Chordata</taxon>
        <taxon>Craniata</taxon>
        <taxon>Vertebrata</taxon>
        <taxon>Euteleostomi</taxon>
        <taxon>Actinopterygii</taxon>
        <taxon>Neopterygii</taxon>
        <taxon>Teleostei</taxon>
        <taxon>Anguilliformes</taxon>
        <taxon>Anguillidae</taxon>
        <taxon>Anguilla</taxon>
    </lineage>
</organism>
<proteinExistence type="predicted"/>
<reference evidence="1" key="2">
    <citation type="journal article" date="2015" name="Fish Shellfish Immunol.">
        <title>Early steps in the European eel (Anguilla anguilla)-Vibrio vulnificus interaction in the gills: Role of the RtxA13 toxin.</title>
        <authorList>
            <person name="Callol A."/>
            <person name="Pajuelo D."/>
            <person name="Ebbesson L."/>
            <person name="Teles M."/>
            <person name="MacKenzie S."/>
            <person name="Amaro C."/>
        </authorList>
    </citation>
    <scope>NUCLEOTIDE SEQUENCE</scope>
</reference>